<protein>
    <submittedName>
        <fullName evidence="1">Uncharacterized protein</fullName>
    </submittedName>
</protein>
<dbReference type="EMBL" id="VSSQ01050075">
    <property type="protein sequence ID" value="MPN04144.1"/>
    <property type="molecule type" value="Genomic_DNA"/>
</dbReference>
<name>A0A645EUH8_9ZZZZ</name>
<gene>
    <name evidence="1" type="ORF">SDC9_151380</name>
</gene>
<organism evidence="1">
    <name type="scientific">bioreactor metagenome</name>
    <dbReference type="NCBI Taxonomy" id="1076179"/>
    <lineage>
        <taxon>unclassified sequences</taxon>
        <taxon>metagenomes</taxon>
        <taxon>ecological metagenomes</taxon>
    </lineage>
</organism>
<reference evidence="1" key="1">
    <citation type="submission" date="2019-08" db="EMBL/GenBank/DDBJ databases">
        <authorList>
            <person name="Kucharzyk K."/>
            <person name="Murdoch R.W."/>
            <person name="Higgins S."/>
            <person name="Loffler F."/>
        </authorList>
    </citation>
    <scope>NUCLEOTIDE SEQUENCE</scope>
</reference>
<evidence type="ECO:0000313" key="1">
    <source>
        <dbReference type="EMBL" id="MPN04144.1"/>
    </source>
</evidence>
<accession>A0A645EUH8</accession>
<proteinExistence type="predicted"/>
<sequence>MPQVLILGIVGLAADLQGDVVGLRIVDLLVAALDVPLSPGRDDGHIRRKALNGKLETHLIVALAGAAVADGVGMFFFGDLHQPFADDGAGKRGAQQILLIAGAHLHGWENHLVNHLVGQILYVQLGRAGLFRLFLQAVQLAALAHVGGHGDNLRIVVVLLQPGNDDGCVQAA</sequence>
<comment type="caution">
    <text evidence="1">The sequence shown here is derived from an EMBL/GenBank/DDBJ whole genome shotgun (WGS) entry which is preliminary data.</text>
</comment>
<dbReference type="AlphaFoldDB" id="A0A645EUH8"/>